<dbReference type="AlphaFoldDB" id="C5BKF7"/>
<feature type="transmembrane region" description="Helical" evidence="7">
    <location>
        <begin position="279"/>
        <end position="309"/>
    </location>
</feature>
<dbReference type="PANTHER" id="PTHR30572">
    <property type="entry name" value="MEMBRANE COMPONENT OF TRANSPORTER-RELATED"/>
    <property type="match status" value="1"/>
</dbReference>
<dbReference type="PANTHER" id="PTHR30572:SF4">
    <property type="entry name" value="ABC TRANSPORTER PERMEASE YTRF"/>
    <property type="match status" value="1"/>
</dbReference>
<keyword evidence="2" id="KW-1003">Cell membrane</keyword>
<protein>
    <submittedName>
        <fullName evidence="10">FtsX family membrane protein</fullName>
    </submittedName>
</protein>
<evidence type="ECO:0000313" key="11">
    <source>
        <dbReference type="Proteomes" id="UP000009080"/>
    </source>
</evidence>
<feature type="transmembrane region" description="Helical" evidence="7">
    <location>
        <begin position="330"/>
        <end position="357"/>
    </location>
</feature>
<dbReference type="HOGENOM" id="CLU_000604_8_0_6"/>
<evidence type="ECO:0000256" key="5">
    <source>
        <dbReference type="ARBA" id="ARBA00023136"/>
    </source>
</evidence>
<dbReference type="GO" id="GO:0005886">
    <property type="term" value="C:plasma membrane"/>
    <property type="evidence" value="ECO:0007669"/>
    <property type="project" value="UniProtKB-SubCell"/>
</dbReference>
<dbReference type="Pfam" id="PF12704">
    <property type="entry name" value="MacB_PCD"/>
    <property type="match status" value="1"/>
</dbReference>
<keyword evidence="4 7" id="KW-1133">Transmembrane helix</keyword>
<reference evidence="10 11" key="1">
    <citation type="journal article" date="2009" name="PLoS ONE">
        <title>The complete genome of Teredinibacter turnerae T7901: an intracellular endosymbiont of marine wood-boring bivalves (shipworms).</title>
        <authorList>
            <person name="Yang J.C."/>
            <person name="Madupu R."/>
            <person name="Durkin A.S."/>
            <person name="Ekborg N.A."/>
            <person name="Pedamallu C.S."/>
            <person name="Hostetler J.B."/>
            <person name="Radune D."/>
            <person name="Toms B.S."/>
            <person name="Henrissat B."/>
            <person name="Coutinho P.M."/>
            <person name="Schwarz S."/>
            <person name="Field L."/>
            <person name="Trindade-Silva A.E."/>
            <person name="Soares C.A.G."/>
            <person name="Elshahawi S."/>
            <person name="Hanora A."/>
            <person name="Schmidt E.W."/>
            <person name="Haygood M.G."/>
            <person name="Posfai J."/>
            <person name="Benner J."/>
            <person name="Madinger C."/>
            <person name="Nove J."/>
            <person name="Anton B."/>
            <person name="Chaudhary K."/>
            <person name="Foster J."/>
            <person name="Holman A."/>
            <person name="Kumar S."/>
            <person name="Lessard P.A."/>
            <person name="Luyten Y.A."/>
            <person name="Slatko B."/>
            <person name="Wood N."/>
            <person name="Wu B."/>
            <person name="Teplitski M."/>
            <person name="Mougous J.D."/>
            <person name="Ward N."/>
            <person name="Eisen J.A."/>
            <person name="Badger J.H."/>
            <person name="Distel D.L."/>
        </authorList>
    </citation>
    <scope>NUCLEOTIDE SEQUENCE [LARGE SCALE GENOMIC DNA]</scope>
    <source>
        <strain evidence="11">ATCC 39867 / T7901</strain>
    </source>
</reference>
<dbReference type="Pfam" id="PF02687">
    <property type="entry name" value="FtsX"/>
    <property type="match status" value="1"/>
</dbReference>
<comment type="subcellular location">
    <subcellularLocation>
        <location evidence="1">Cell membrane</location>
        <topology evidence="1">Multi-pass membrane protein</topology>
    </subcellularLocation>
</comment>
<dbReference type="InterPro" id="IPR050250">
    <property type="entry name" value="Macrolide_Exporter_MacB"/>
</dbReference>
<keyword evidence="5 7" id="KW-0472">Membrane</keyword>
<evidence type="ECO:0000256" key="4">
    <source>
        <dbReference type="ARBA" id="ARBA00022989"/>
    </source>
</evidence>
<gene>
    <name evidence="10" type="ordered locus">TERTU_4673</name>
</gene>
<proteinExistence type="inferred from homology"/>
<comment type="similarity">
    <text evidence="6">Belongs to the ABC-4 integral membrane protein family.</text>
</comment>
<evidence type="ECO:0000256" key="6">
    <source>
        <dbReference type="ARBA" id="ARBA00038076"/>
    </source>
</evidence>
<keyword evidence="11" id="KW-1185">Reference proteome</keyword>
<organism evidence="10 11">
    <name type="scientific">Teredinibacter turnerae (strain ATCC 39867 / T7901)</name>
    <dbReference type="NCBI Taxonomy" id="377629"/>
    <lineage>
        <taxon>Bacteria</taxon>
        <taxon>Pseudomonadati</taxon>
        <taxon>Pseudomonadota</taxon>
        <taxon>Gammaproteobacteria</taxon>
        <taxon>Cellvibrionales</taxon>
        <taxon>Cellvibrionaceae</taxon>
        <taxon>Teredinibacter</taxon>
    </lineage>
</organism>
<accession>C5BKF7</accession>
<evidence type="ECO:0000313" key="10">
    <source>
        <dbReference type="EMBL" id="ACR11147.1"/>
    </source>
</evidence>
<dbReference type="GO" id="GO:0022857">
    <property type="term" value="F:transmembrane transporter activity"/>
    <property type="evidence" value="ECO:0007669"/>
    <property type="project" value="TreeGrafter"/>
</dbReference>
<evidence type="ECO:0000256" key="1">
    <source>
        <dbReference type="ARBA" id="ARBA00004651"/>
    </source>
</evidence>
<keyword evidence="3 7" id="KW-0812">Transmembrane</keyword>
<feature type="domain" description="ABC3 transporter permease C-terminal" evidence="8">
    <location>
        <begin position="289"/>
        <end position="409"/>
    </location>
</feature>
<evidence type="ECO:0000259" key="9">
    <source>
        <dbReference type="Pfam" id="PF12704"/>
    </source>
</evidence>
<evidence type="ECO:0000256" key="3">
    <source>
        <dbReference type="ARBA" id="ARBA00022692"/>
    </source>
</evidence>
<feature type="transmembrane region" description="Helical" evidence="7">
    <location>
        <begin position="21"/>
        <end position="41"/>
    </location>
</feature>
<dbReference type="STRING" id="377629.TERTU_4673"/>
<dbReference type="RefSeq" id="WP_015817259.1">
    <property type="nucleotide sequence ID" value="NC_012997.1"/>
</dbReference>
<feature type="transmembrane region" description="Helical" evidence="7">
    <location>
        <begin position="381"/>
        <end position="401"/>
    </location>
</feature>
<evidence type="ECO:0000259" key="8">
    <source>
        <dbReference type="Pfam" id="PF02687"/>
    </source>
</evidence>
<dbReference type="KEGG" id="ttu:TERTU_4673"/>
<dbReference type="InterPro" id="IPR025857">
    <property type="entry name" value="MacB_PCD"/>
</dbReference>
<sequence>MFFDGLQEIYYSLSRNKLRTFLTAFGVFWGVFMLILLLGAGRGLSNASDNSFGSDDRTSIWISAGRTALPYHGRPPRRLIEFTEDDIAAVQQNIAGVQYISAENRAGERWQRTVNITYKNQSANFGVYGVADDFFRIKKYIDYPYGRTLNGLDERDARRVALVGTVVGDRLFGSGVNPLGKEINFHGIVFQVVGVFHDEANEGRMSERVYIPLSTFQKTFGRANKIGQITLTPAPGLDPIAFEEKVVALLRERHVVSPDDTRAINVFNYARQMAQVEQVFGAIGVFIWFVGLGTLTAGIVGISNIMIITVKDRTREIGVRKALGATPTSVVLMVLSESVLLTAVAGYLGLVLGVGLLELVNQALVASKANLAYFERPEVDLWIAAKAVILLVVCGALAGLAPAMRAAKILPIEAMREE</sequence>
<dbReference type="EMBL" id="CP001614">
    <property type="protein sequence ID" value="ACR11147.1"/>
    <property type="molecule type" value="Genomic_DNA"/>
</dbReference>
<dbReference type="eggNOG" id="COG0577">
    <property type="taxonomic scope" value="Bacteria"/>
</dbReference>
<name>C5BKF7_TERTT</name>
<dbReference type="Proteomes" id="UP000009080">
    <property type="component" value="Chromosome"/>
</dbReference>
<evidence type="ECO:0000256" key="2">
    <source>
        <dbReference type="ARBA" id="ARBA00022475"/>
    </source>
</evidence>
<dbReference type="InterPro" id="IPR003838">
    <property type="entry name" value="ABC3_permease_C"/>
</dbReference>
<feature type="domain" description="MacB-like periplasmic core" evidence="9">
    <location>
        <begin position="20"/>
        <end position="248"/>
    </location>
</feature>
<evidence type="ECO:0000256" key="7">
    <source>
        <dbReference type="SAM" id="Phobius"/>
    </source>
</evidence>